<comment type="caution">
    <text evidence="2">The sequence shown here is derived from an EMBL/GenBank/DDBJ whole genome shotgun (WGS) entry which is preliminary data.</text>
</comment>
<dbReference type="Proteomes" id="UP000001396">
    <property type="component" value="Unassembled WGS sequence"/>
</dbReference>
<dbReference type="InParanoid" id="D3BS93"/>
<name>D3BS93_HETP5</name>
<feature type="transmembrane region" description="Helical" evidence="1">
    <location>
        <begin position="67"/>
        <end position="91"/>
    </location>
</feature>
<protein>
    <submittedName>
        <fullName evidence="2">Uncharacterized protein</fullName>
    </submittedName>
</protein>
<dbReference type="RefSeq" id="XP_020427964.1">
    <property type="nucleotide sequence ID" value="XM_020581648.1"/>
</dbReference>
<accession>D3BS93</accession>
<evidence type="ECO:0000313" key="3">
    <source>
        <dbReference type="Proteomes" id="UP000001396"/>
    </source>
</evidence>
<keyword evidence="1" id="KW-1133">Transmembrane helix</keyword>
<keyword evidence="1" id="KW-0812">Transmembrane</keyword>
<keyword evidence="3" id="KW-1185">Reference proteome</keyword>
<proteinExistence type="predicted"/>
<evidence type="ECO:0000313" key="2">
    <source>
        <dbReference type="EMBL" id="EFA75830.1"/>
    </source>
</evidence>
<dbReference type="AlphaFoldDB" id="D3BS93"/>
<feature type="transmembrane region" description="Helical" evidence="1">
    <location>
        <begin position="170"/>
        <end position="190"/>
    </location>
</feature>
<dbReference type="EMBL" id="ADBJ01000051">
    <property type="protein sequence ID" value="EFA75830.1"/>
    <property type="molecule type" value="Genomic_DNA"/>
</dbReference>
<keyword evidence="1" id="KW-0472">Membrane</keyword>
<reference evidence="2 3" key="1">
    <citation type="journal article" date="2011" name="Genome Res.">
        <title>Phylogeny-wide analysis of social amoeba genomes highlights ancient origins for complex intercellular communication.</title>
        <authorList>
            <person name="Heidel A.J."/>
            <person name="Lawal H.M."/>
            <person name="Felder M."/>
            <person name="Schilde C."/>
            <person name="Helps N.R."/>
            <person name="Tunggal B."/>
            <person name="Rivero F."/>
            <person name="John U."/>
            <person name="Schleicher M."/>
            <person name="Eichinger L."/>
            <person name="Platzer M."/>
            <person name="Noegel A.A."/>
            <person name="Schaap P."/>
            <person name="Gloeckner G."/>
        </authorList>
    </citation>
    <scope>NUCLEOTIDE SEQUENCE [LARGE SCALE GENOMIC DNA]</scope>
    <source>
        <strain evidence="3">ATCC 26659 / Pp 5 / PN500</strain>
    </source>
</reference>
<dbReference type="FunCoup" id="D3BS93">
    <property type="interactions" value="135"/>
</dbReference>
<gene>
    <name evidence="2" type="ORF">PPL_10885</name>
</gene>
<sequence length="217" mass="24728">MSYRRNTGGGTTTTQWTDDIDDLDANSNNVKGGFGTGTKYRDHNEGFFSKLPFLRSIPIPTAPFPRLLMSIVLDIVGIYTQLIPLFGFAMWPTISSYLIYRLYGSSFGVMLSFVEETVCIHQIPGLGFIPTATLCWLNEKYDLMLMTQKYLPWVKSLSSLRSIYYTVYKVVKYIFIATLTFIVYKMLSIFQGGTLFNSLLNSLFETIFKSSSNQQHQ</sequence>
<organism evidence="2 3">
    <name type="scientific">Heterostelium pallidum (strain ATCC 26659 / Pp 5 / PN500)</name>
    <name type="common">Cellular slime mold</name>
    <name type="synonym">Polysphondylium pallidum</name>
    <dbReference type="NCBI Taxonomy" id="670386"/>
    <lineage>
        <taxon>Eukaryota</taxon>
        <taxon>Amoebozoa</taxon>
        <taxon>Evosea</taxon>
        <taxon>Eumycetozoa</taxon>
        <taxon>Dictyostelia</taxon>
        <taxon>Acytosteliales</taxon>
        <taxon>Acytosteliaceae</taxon>
        <taxon>Heterostelium</taxon>
    </lineage>
</organism>
<evidence type="ECO:0000256" key="1">
    <source>
        <dbReference type="SAM" id="Phobius"/>
    </source>
</evidence>
<dbReference type="GeneID" id="31366354"/>